<sequence length="261" mass="27346">MHVRPDAEGRQPVLILGGTTEASALVRALAPLHDVAPILSLAGRTLNPVTTNVPSRIGGFGGADGLAAWIADNRIAYVVDATHPFAAIISRNAAAACARAGVPLLAIRRPPWTRIAGDTWIEVDDMAAAAAAIGPAPRRVFLTIGRQELGAFAAAPQHDYVARTIEPIGDLLPVPRLTEMSARGPFALEDDIAFLREAGIAVLVTKNSGGSATYAKIAAARELGLPVVIVRQPEMPEVPSVSDVKGAVAWLLDRSSEPDRS</sequence>
<dbReference type="EMBL" id="BPRA01000001">
    <property type="protein sequence ID" value="GJE53729.1"/>
    <property type="molecule type" value="Genomic_DNA"/>
</dbReference>
<dbReference type="NCBIfam" id="NF005968">
    <property type="entry name" value="PRK08057.1-2"/>
    <property type="match status" value="1"/>
</dbReference>
<evidence type="ECO:0000313" key="5">
    <source>
        <dbReference type="Proteomes" id="UP001055101"/>
    </source>
</evidence>
<proteinExistence type="predicted"/>
<keyword evidence="2" id="KW-0169">Cobalamin biosynthesis</keyword>
<dbReference type="Pfam" id="PF02571">
    <property type="entry name" value="CbiJ"/>
    <property type="match status" value="1"/>
</dbReference>
<comment type="caution">
    <text evidence="4">The sequence shown here is derived from an EMBL/GenBank/DDBJ whole genome shotgun (WGS) entry which is preliminary data.</text>
</comment>
<accession>A0ABQ4TEB9</accession>
<dbReference type="RefSeq" id="WP_238230388.1">
    <property type="nucleotide sequence ID" value="NZ_BPRA01000001.1"/>
</dbReference>
<organism evidence="4 5">
    <name type="scientific">Methylobacterium thuringiense</name>
    <dbReference type="NCBI Taxonomy" id="1003091"/>
    <lineage>
        <taxon>Bacteria</taxon>
        <taxon>Pseudomonadati</taxon>
        <taxon>Pseudomonadota</taxon>
        <taxon>Alphaproteobacteria</taxon>
        <taxon>Hyphomicrobiales</taxon>
        <taxon>Methylobacteriaceae</taxon>
        <taxon>Methylobacterium</taxon>
    </lineage>
</organism>
<dbReference type="NCBIfam" id="TIGR00715">
    <property type="entry name" value="precor6x_red"/>
    <property type="match status" value="1"/>
</dbReference>
<evidence type="ECO:0000313" key="4">
    <source>
        <dbReference type="EMBL" id="GJE53729.1"/>
    </source>
</evidence>
<keyword evidence="3" id="KW-0560">Oxidoreductase</keyword>
<dbReference type="PANTHER" id="PTHR36925:SF1">
    <property type="entry name" value="COBALT-PRECORRIN-6A REDUCTASE"/>
    <property type="match status" value="1"/>
</dbReference>
<dbReference type="Proteomes" id="UP001055101">
    <property type="component" value="Unassembled WGS sequence"/>
</dbReference>
<evidence type="ECO:0000256" key="2">
    <source>
        <dbReference type="ARBA" id="ARBA00022573"/>
    </source>
</evidence>
<dbReference type="PROSITE" id="PS51014">
    <property type="entry name" value="COBK_CBIJ"/>
    <property type="match status" value="1"/>
</dbReference>
<protein>
    <submittedName>
        <fullName evidence="4">Precorrin-6A reductase</fullName>
    </submittedName>
</protein>
<reference evidence="4" key="2">
    <citation type="submission" date="2021-08" db="EMBL/GenBank/DDBJ databases">
        <authorList>
            <person name="Tani A."/>
            <person name="Ola A."/>
            <person name="Ogura Y."/>
            <person name="Katsura K."/>
            <person name="Hayashi T."/>
        </authorList>
    </citation>
    <scope>NUCLEOTIDE SEQUENCE</scope>
    <source>
        <strain evidence="4">DSM 23674</strain>
    </source>
</reference>
<reference evidence="4" key="1">
    <citation type="journal article" date="2021" name="Front. Microbiol.">
        <title>Comprehensive Comparative Genomics and Phenotyping of Methylobacterium Species.</title>
        <authorList>
            <person name="Alessa O."/>
            <person name="Ogura Y."/>
            <person name="Fujitani Y."/>
            <person name="Takami H."/>
            <person name="Hayashi T."/>
            <person name="Sahin N."/>
            <person name="Tani A."/>
        </authorList>
    </citation>
    <scope>NUCLEOTIDE SEQUENCE</scope>
    <source>
        <strain evidence="4">DSM 23674</strain>
    </source>
</reference>
<evidence type="ECO:0000256" key="3">
    <source>
        <dbReference type="ARBA" id="ARBA00023002"/>
    </source>
</evidence>
<name>A0ABQ4TEB9_9HYPH</name>
<gene>
    <name evidence="4" type="primary">cobK</name>
    <name evidence="4" type="ORF">EKPJFOCH_0196</name>
</gene>
<dbReference type="InterPro" id="IPR003723">
    <property type="entry name" value="Precorrin-6x_reduct"/>
</dbReference>
<comment type="pathway">
    <text evidence="1">Cofactor biosynthesis; adenosylcobalamin biosynthesis.</text>
</comment>
<dbReference type="PANTHER" id="PTHR36925">
    <property type="entry name" value="COBALT-PRECORRIN-6A REDUCTASE"/>
    <property type="match status" value="1"/>
</dbReference>
<evidence type="ECO:0000256" key="1">
    <source>
        <dbReference type="ARBA" id="ARBA00004953"/>
    </source>
</evidence>
<keyword evidence="5" id="KW-1185">Reference proteome</keyword>